<dbReference type="EMBL" id="HBJA01052927">
    <property type="protein sequence ID" value="CAE0807624.1"/>
    <property type="molecule type" value="Transcribed_RNA"/>
</dbReference>
<protein>
    <submittedName>
        <fullName evidence="1">Uncharacterized protein</fullName>
    </submittedName>
</protein>
<organism evidence="1">
    <name type="scientific">Eutreptiella gymnastica</name>
    <dbReference type="NCBI Taxonomy" id="73025"/>
    <lineage>
        <taxon>Eukaryota</taxon>
        <taxon>Discoba</taxon>
        <taxon>Euglenozoa</taxon>
        <taxon>Euglenida</taxon>
        <taxon>Spirocuta</taxon>
        <taxon>Euglenophyceae</taxon>
        <taxon>Eutreptiales</taxon>
        <taxon>Eutreptiaceae</taxon>
        <taxon>Eutreptiella</taxon>
    </lineage>
</organism>
<sequence length="161" mass="18908">MQHVDSRLEVRREMHGTKPETSVARVCTMRTAHFQDMHSPEHFWHSQCRAMKDKQQQVPQIAAVNYCRFLDLWEGCLPRSPTFVQCWGWGDRAGNTNHFVFLTWLPKKPKLLTHTVDYTPFPKCYQARNMLDSEQAIPLNQTMLQQMGKWGEIEVVEARGY</sequence>
<name>A0A7S4FPI7_9EUGL</name>
<proteinExistence type="predicted"/>
<evidence type="ECO:0000313" key="1">
    <source>
        <dbReference type="EMBL" id="CAE0807624.1"/>
    </source>
</evidence>
<reference evidence="1" key="1">
    <citation type="submission" date="2021-01" db="EMBL/GenBank/DDBJ databases">
        <authorList>
            <person name="Corre E."/>
            <person name="Pelletier E."/>
            <person name="Niang G."/>
            <person name="Scheremetjew M."/>
            <person name="Finn R."/>
            <person name="Kale V."/>
            <person name="Holt S."/>
            <person name="Cochrane G."/>
            <person name="Meng A."/>
            <person name="Brown T."/>
            <person name="Cohen L."/>
        </authorList>
    </citation>
    <scope>NUCLEOTIDE SEQUENCE</scope>
    <source>
        <strain evidence="1">CCMP1594</strain>
    </source>
</reference>
<dbReference type="AlphaFoldDB" id="A0A7S4FPI7"/>
<gene>
    <name evidence="1" type="ORF">EGYM00163_LOCUS18753</name>
</gene>
<accession>A0A7S4FPI7</accession>